<name>A0A090QZN7_9GAMM</name>
<comment type="similarity">
    <text evidence="1">Belongs to the ABC transporter superfamily.</text>
</comment>
<proteinExistence type="inferred from homology"/>
<dbReference type="PANTHER" id="PTHR43776:SF7">
    <property type="entry name" value="D,D-DIPEPTIDE TRANSPORT ATP-BINDING PROTEIN DDPF-RELATED"/>
    <property type="match status" value="1"/>
</dbReference>
<sequence>MQMVFQNPYTSMNPRMKVADIIAEPIRFHRLTDNESQTRQIVNDLLNHVGLGTAAGLKYPHEFSGGQRQRISIARAWRPARAC</sequence>
<evidence type="ECO:0000256" key="3">
    <source>
        <dbReference type="ARBA" id="ARBA00022741"/>
    </source>
</evidence>
<keyword evidence="2" id="KW-0813">Transport</keyword>
<evidence type="ECO:0000313" key="7">
    <source>
        <dbReference type="Proteomes" id="UP000029227"/>
    </source>
</evidence>
<keyword evidence="3" id="KW-0547">Nucleotide-binding</keyword>
<dbReference type="GO" id="GO:0016887">
    <property type="term" value="F:ATP hydrolysis activity"/>
    <property type="evidence" value="ECO:0007669"/>
    <property type="project" value="InterPro"/>
</dbReference>
<dbReference type="InterPro" id="IPR003439">
    <property type="entry name" value="ABC_transporter-like_ATP-bd"/>
</dbReference>
<dbReference type="GO" id="GO:0005524">
    <property type="term" value="F:ATP binding"/>
    <property type="evidence" value="ECO:0007669"/>
    <property type="project" value="UniProtKB-KW"/>
</dbReference>
<dbReference type="Pfam" id="PF00005">
    <property type="entry name" value="ABC_tran"/>
    <property type="match status" value="1"/>
</dbReference>
<dbReference type="SUPFAM" id="SSF52540">
    <property type="entry name" value="P-loop containing nucleoside triphosphate hydrolases"/>
    <property type="match status" value="1"/>
</dbReference>
<accession>A0A090QZN7</accession>
<evidence type="ECO:0000259" key="5">
    <source>
        <dbReference type="Pfam" id="PF00005"/>
    </source>
</evidence>
<dbReference type="AlphaFoldDB" id="A0A090QZN7"/>
<dbReference type="InterPro" id="IPR027417">
    <property type="entry name" value="P-loop_NTPase"/>
</dbReference>
<dbReference type="STRING" id="754436.JCM19237_6920"/>
<dbReference type="PANTHER" id="PTHR43776">
    <property type="entry name" value="TRANSPORT ATP-BINDING PROTEIN"/>
    <property type="match status" value="1"/>
</dbReference>
<organism evidence="6 7">
    <name type="scientific">Photobacterium aphoticum</name>
    <dbReference type="NCBI Taxonomy" id="754436"/>
    <lineage>
        <taxon>Bacteria</taxon>
        <taxon>Pseudomonadati</taxon>
        <taxon>Pseudomonadota</taxon>
        <taxon>Gammaproteobacteria</taxon>
        <taxon>Vibrionales</taxon>
        <taxon>Vibrionaceae</taxon>
        <taxon>Photobacterium</taxon>
    </lineage>
</organism>
<dbReference type="Gene3D" id="3.40.50.300">
    <property type="entry name" value="P-loop containing nucleotide triphosphate hydrolases"/>
    <property type="match status" value="1"/>
</dbReference>
<feature type="domain" description="ABC transporter" evidence="5">
    <location>
        <begin position="2"/>
        <end position="77"/>
    </location>
</feature>
<comment type="caution">
    <text evidence="6">The sequence shown here is derived from an EMBL/GenBank/DDBJ whole genome shotgun (WGS) entry which is preliminary data.</text>
</comment>
<dbReference type="eggNOG" id="COG4172">
    <property type="taxonomic scope" value="Bacteria"/>
</dbReference>
<evidence type="ECO:0000256" key="2">
    <source>
        <dbReference type="ARBA" id="ARBA00022448"/>
    </source>
</evidence>
<evidence type="ECO:0000256" key="4">
    <source>
        <dbReference type="ARBA" id="ARBA00022840"/>
    </source>
</evidence>
<dbReference type="InterPro" id="IPR050319">
    <property type="entry name" value="ABC_transp_ATP-bind"/>
</dbReference>
<protein>
    <submittedName>
        <fullName evidence="6">Dipeptide transport ATP-binding protein DppD</fullName>
    </submittedName>
</protein>
<dbReference type="Proteomes" id="UP000029227">
    <property type="component" value="Unassembled WGS sequence"/>
</dbReference>
<gene>
    <name evidence="6" type="ORF">JCM19237_6920</name>
</gene>
<keyword evidence="4 6" id="KW-0067">ATP-binding</keyword>
<dbReference type="EMBL" id="BBMN01000019">
    <property type="protein sequence ID" value="GAL07738.1"/>
    <property type="molecule type" value="Genomic_DNA"/>
</dbReference>
<evidence type="ECO:0000313" key="6">
    <source>
        <dbReference type="EMBL" id="GAL07738.1"/>
    </source>
</evidence>
<reference evidence="6 7" key="1">
    <citation type="journal article" date="2014" name="Genome Announc.">
        <title>Draft Genome Sequences of Two Vibrionaceae Species, Vibrio ponticus C121 and Photobacterium aphoticum C119, Isolated as Coral Reef Microbiota.</title>
        <authorList>
            <person name="Al-saari N."/>
            <person name="Meirelles P.M."/>
            <person name="Mino S."/>
            <person name="Suda W."/>
            <person name="Oshima K."/>
            <person name="Hattori M."/>
            <person name="Ohkuma M."/>
            <person name="Thompson F.L."/>
            <person name="Gomez-Gil B."/>
            <person name="Sawabe T."/>
            <person name="Sawabe T."/>
        </authorList>
    </citation>
    <scope>NUCLEOTIDE SEQUENCE [LARGE SCALE GENOMIC DNA]</scope>
    <source>
        <strain evidence="6 7">JCM 19237</strain>
    </source>
</reference>
<evidence type="ECO:0000256" key="1">
    <source>
        <dbReference type="ARBA" id="ARBA00005417"/>
    </source>
</evidence>